<keyword evidence="3" id="KW-0285">Flavoprotein</keyword>
<dbReference type="Pfam" id="PF03358">
    <property type="entry name" value="FMN_red"/>
    <property type="match status" value="1"/>
</dbReference>
<name>A0ABT5XI23_9EURY</name>
<dbReference type="EMBL" id="JARFPL010000078">
    <property type="protein sequence ID" value="MDF0594368.1"/>
    <property type="molecule type" value="Genomic_DNA"/>
</dbReference>
<feature type="domain" description="NADPH-dependent FMN reductase-like" evidence="6">
    <location>
        <begin position="2"/>
        <end position="145"/>
    </location>
</feature>
<dbReference type="SUPFAM" id="SSF52218">
    <property type="entry name" value="Flavoproteins"/>
    <property type="match status" value="1"/>
</dbReference>
<keyword evidence="8" id="KW-1185">Reference proteome</keyword>
<evidence type="ECO:0000256" key="2">
    <source>
        <dbReference type="ARBA" id="ARBA00001966"/>
    </source>
</evidence>
<reference evidence="7 8" key="1">
    <citation type="submission" date="2023-03" db="EMBL/GenBank/DDBJ databases">
        <title>Whole genome sequencing of Methanotrichaceae archaeon M04Ac.</title>
        <authorList>
            <person name="Khomyakova M.A."/>
            <person name="Merkel A.Y."/>
            <person name="Slobodkin A.I."/>
        </authorList>
    </citation>
    <scope>NUCLEOTIDE SEQUENCE [LARGE SCALE GENOMIC DNA]</scope>
    <source>
        <strain evidence="7 8">M04Ac</strain>
    </source>
</reference>
<evidence type="ECO:0000256" key="4">
    <source>
        <dbReference type="ARBA" id="ARBA00022643"/>
    </source>
</evidence>
<dbReference type="PANTHER" id="PTHR43278:SF1">
    <property type="entry name" value="IRON-SULFUR FLAVOPROTEIN MJ1083"/>
    <property type="match status" value="1"/>
</dbReference>
<dbReference type="Proteomes" id="UP001215956">
    <property type="component" value="Unassembled WGS sequence"/>
</dbReference>
<evidence type="ECO:0000313" key="7">
    <source>
        <dbReference type="EMBL" id="MDF0594368.1"/>
    </source>
</evidence>
<evidence type="ECO:0000313" key="8">
    <source>
        <dbReference type="Proteomes" id="UP001215956"/>
    </source>
</evidence>
<accession>A0ABT5XI23</accession>
<comment type="cofactor">
    <cofactor evidence="1">
        <name>FMN</name>
        <dbReference type="ChEBI" id="CHEBI:58210"/>
    </cofactor>
</comment>
<comment type="caution">
    <text evidence="7">The sequence shown here is derived from an EMBL/GenBank/DDBJ whole genome shotgun (WGS) entry which is preliminary data.</text>
</comment>
<gene>
    <name evidence="7" type="ORF">P0O24_12365</name>
</gene>
<keyword evidence="4" id="KW-0288">FMN</keyword>
<protein>
    <submittedName>
        <fullName evidence="7">Flavodoxin family protein</fullName>
    </submittedName>
</protein>
<evidence type="ECO:0000259" key="6">
    <source>
        <dbReference type="Pfam" id="PF03358"/>
    </source>
</evidence>
<evidence type="ECO:0000256" key="1">
    <source>
        <dbReference type="ARBA" id="ARBA00001917"/>
    </source>
</evidence>
<comment type="similarity">
    <text evidence="5">Belongs to the SsuE family. Isf subfamily.</text>
</comment>
<dbReference type="PANTHER" id="PTHR43278">
    <property type="entry name" value="NAD(P)H-DEPENDENT FMN-CONTAINING OXIDOREDUCTASE YWQN-RELATED"/>
    <property type="match status" value="1"/>
</dbReference>
<evidence type="ECO:0000256" key="3">
    <source>
        <dbReference type="ARBA" id="ARBA00022630"/>
    </source>
</evidence>
<evidence type="ECO:0000256" key="5">
    <source>
        <dbReference type="ARBA" id="ARBA00038292"/>
    </source>
</evidence>
<proteinExistence type="inferred from homology"/>
<sequence>MLGVNGSPRGEKSTTLKLVEAVLTGAEEAGAQTELIDLCALSIDYCNACAVCYKTGECIHNDDFGKVYDEMMASDGIVFGSPVYFGSVTAQMKTMIDRMSDAVHCQLLLGKRIASVSTAGSQGHQEVEDYINRVMVAMGATAVGSTGADMVDPAGMELALEEARQLGKTLVREIQEGTIHPGQEEFHRTMRERFGRVVGANKEEWTHEYEHWKKMGWL</sequence>
<organism evidence="7 8">
    <name type="scientific">Candidatus Methanocrinis alkalitolerans</name>
    <dbReference type="NCBI Taxonomy" id="3033395"/>
    <lineage>
        <taxon>Archaea</taxon>
        <taxon>Methanobacteriati</taxon>
        <taxon>Methanobacteriota</taxon>
        <taxon>Stenosarchaea group</taxon>
        <taxon>Methanomicrobia</taxon>
        <taxon>Methanotrichales</taxon>
        <taxon>Methanotrichaceae</taxon>
        <taxon>Methanocrinis</taxon>
    </lineage>
</organism>
<dbReference type="Gene3D" id="3.40.50.360">
    <property type="match status" value="1"/>
</dbReference>
<comment type="cofactor">
    <cofactor evidence="2">
        <name>[4Fe-4S] cluster</name>
        <dbReference type="ChEBI" id="CHEBI:49883"/>
    </cofactor>
</comment>
<dbReference type="InterPro" id="IPR051796">
    <property type="entry name" value="ISF_SsuE-like"/>
</dbReference>
<dbReference type="RefSeq" id="WP_316970057.1">
    <property type="nucleotide sequence ID" value="NZ_JARFPL010000078.1"/>
</dbReference>
<dbReference type="InterPro" id="IPR029039">
    <property type="entry name" value="Flavoprotein-like_sf"/>
</dbReference>
<dbReference type="InterPro" id="IPR005025">
    <property type="entry name" value="FMN_Rdtase-like_dom"/>
</dbReference>